<reference evidence="1" key="1">
    <citation type="journal article" date="2016" name="Proc. Natl. Acad. Sci. U.S.A.">
        <title>Lipid metabolic changes in an early divergent fungus govern the establishment of a mutualistic symbiosis with endobacteria.</title>
        <authorList>
            <person name="Lastovetsky O.A."/>
            <person name="Gaspar M.L."/>
            <person name="Mondo S.J."/>
            <person name="LaButti K.M."/>
            <person name="Sandor L."/>
            <person name="Grigoriev I.V."/>
            <person name="Henry S.A."/>
            <person name="Pawlowska T.E."/>
        </authorList>
    </citation>
    <scope>NUCLEOTIDE SEQUENCE [LARGE SCALE GENOMIC DNA]</scope>
    <source>
        <strain evidence="1">ATCC 52814</strain>
    </source>
</reference>
<evidence type="ECO:0000313" key="1">
    <source>
        <dbReference type="EMBL" id="ORE02580.1"/>
    </source>
</evidence>
<dbReference type="Proteomes" id="UP000242414">
    <property type="component" value="Unassembled WGS sequence"/>
</dbReference>
<organism evidence="1">
    <name type="scientific">Rhizopus microsporus var. microsporus</name>
    <dbReference type="NCBI Taxonomy" id="86635"/>
    <lineage>
        <taxon>Eukaryota</taxon>
        <taxon>Fungi</taxon>
        <taxon>Fungi incertae sedis</taxon>
        <taxon>Mucoromycota</taxon>
        <taxon>Mucoromycotina</taxon>
        <taxon>Mucoromycetes</taxon>
        <taxon>Mucorales</taxon>
        <taxon>Mucorineae</taxon>
        <taxon>Rhizopodaceae</taxon>
        <taxon>Rhizopus</taxon>
    </lineage>
</organism>
<feature type="non-terminal residue" evidence="1">
    <location>
        <position position="1"/>
    </location>
</feature>
<sequence>TLSRRKEEADKANVEFWRMNASDLKITTDRIKLFIESKCVLDHLVVEKTANAGDIAIPALQLIGNKSRLYSLRLVASVLYISVKKASAYIPSRASSIKVFRDVIELLFTFKVRIRKKLR</sequence>
<dbReference type="EMBL" id="KV922043">
    <property type="protein sequence ID" value="ORE02580.1"/>
    <property type="molecule type" value="Genomic_DNA"/>
</dbReference>
<dbReference type="OrthoDB" id="2285633at2759"/>
<gene>
    <name evidence="1" type="ORF">BCV72DRAFT_214998</name>
</gene>
<accession>A0A1X0QS41</accession>
<name>A0A1X0QS41_RHIZD</name>
<dbReference type="AlphaFoldDB" id="A0A1X0QS41"/>
<dbReference type="VEuPathDB" id="FungiDB:BCV72DRAFT_214998"/>
<proteinExistence type="predicted"/>
<protein>
    <submittedName>
        <fullName evidence="1">Uncharacterized protein</fullName>
    </submittedName>
</protein>